<dbReference type="AlphaFoldDB" id="A0A1F5H630"/>
<organism evidence="1 2">
    <name type="scientific">Candidatus Curtissbacteria bacterium RIFCSPLOWO2_01_FULL_42_50</name>
    <dbReference type="NCBI Taxonomy" id="1797730"/>
    <lineage>
        <taxon>Bacteria</taxon>
        <taxon>Candidatus Curtissiibacteriota</taxon>
    </lineage>
</organism>
<gene>
    <name evidence="1" type="ORF">A3B54_02410</name>
</gene>
<evidence type="ECO:0008006" key="3">
    <source>
        <dbReference type="Google" id="ProtNLM"/>
    </source>
</evidence>
<evidence type="ECO:0000313" key="1">
    <source>
        <dbReference type="EMBL" id="OGD99580.1"/>
    </source>
</evidence>
<proteinExistence type="predicted"/>
<dbReference type="InterPro" id="IPR014942">
    <property type="entry name" value="AbiEii"/>
</dbReference>
<sequence length="100" mass="11263">MHSHILNKNQLAIVKELKLPKAPGFYLAGGTALALQIGHRTSIDFDFYSQKKFPSPRLAKDIKKTFPNAKTLLTAEDTLKSIIGETELSFFTIRINYLNL</sequence>
<evidence type="ECO:0000313" key="2">
    <source>
        <dbReference type="Proteomes" id="UP000177039"/>
    </source>
</evidence>
<name>A0A1F5H630_9BACT</name>
<dbReference type="EMBL" id="MFBT01000013">
    <property type="protein sequence ID" value="OGD99580.1"/>
    <property type="molecule type" value="Genomic_DNA"/>
</dbReference>
<comment type="caution">
    <text evidence="1">The sequence shown here is derived from an EMBL/GenBank/DDBJ whole genome shotgun (WGS) entry which is preliminary data.</text>
</comment>
<protein>
    <recommendedName>
        <fullName evidence="3">Nucleotidyl transferase AbiEii toxin, Type IV TA system</fullName>
    </recommendedName>
</protein>
<accession>A0A1F5H630</accession>
<dbReference type="Proteomes" id="UP000177039">
    <property type="component" value="Unassembled WGS sequence"/>
</dbReference>
<reference evidence="1 2" key="1">
    <citation type="journal article" date="2016" name="Nat. Commun.">
        <title>Thousands of microbial genomes shed light on interconnected biogeochemical processes in an aquifer system.</title>
        <authorList>
            <person name="Anantharaman K."/>
            <person name="Brown C.T."/>
            <person name="Hug L.A."/>
            <person name="Sharon I."/>
            <person name="Castelle C.J."/>
            <person name="Probst A.J."/>
            <person name="Thomas B.C."/>
            <person name="Singh A."/>
            <person name="Wilkins M.J."/>
            <person name="Karaoz U."/>
            <person name="Brodie E.L."/>
            <person name="Williams K.H."/>
            <person name="Hubbard S.S."/>
            <person name="Banfield J.F."/>
        </authorList>
    </citation>
    <scope>NUCLEOTIDE SEQUENCE [LARGE SCALE GENOMIC DNA]</scope>
</reference>
<dbReference type="Pfam" id="PF08843">
    <property type="entry name" value="AbiEii"/>
    <property type="match status" value="1"/>
</dbReference>